<proteinExistence type="predicted"/>
<feature type="domain" description="NGO1945-like C-terminal" evidence="2">
    <location>
        <begin position="157"/>
        <end position="251"/>
    </location>
</feature>
<dbReference type="Proteomes" id="UP001359308">
    <property type="component" value="Chromosome"/>
</dbReference>
<keyword evidence="3" id="KW-0238">DNA-binding</keyword>
<evidence type="ECO:0000259" key="1">
    <source>
        <dbReference type="Pfam" id="PF09836"/>
    </source>
</evidence>
<dbReference type="Gene3D" id="3.90.930.50">
    <property type="match status" value="1"/>
</dbReference>
<dbReference type="Pfam" id="PF22106">
    <property type="entry name" value="NGO1945_C"/>
    <property type="match status" value="1"/>
</dbReference>
<dbReference type="Pfam" id="PF09836">
    <property type="entry name" value="DUF2063"/>
    <property type="match status" value="1"/>
</dbReference>
<dbReference type="InterPro" id="IPR054098">
    <property type="entry name" value="NGO1945-like_C"/>
</dbReference>
<name>A0ABZ2F4L2_METCP</name>
<evidence type="ECO:0000313" key="4">
    <source>
        <dbReference type="Proteomes" id="UP001359308"/>
    </source>
</evidence>
<reference evidence="3 4" key="1">
    <citation type="submission" date="2022-09" db="EMBL/GenBank/DDBJ databases">
        <authorList>
            <person name="Giprobiosintez L."/>
        </authorList>
    </citation>
    <scope>NUCLEOTIDE SEQUENCE [LARGE SCALE GENOMIC DNA]</scope>
    <source>
        <strain evidence="4">VKPM-B-12549 (GBS-15)</strain>
    </source>
</reference>
<dbReference type="GO" id="GO:0003677">
    <property type="term" value="F:DNA binding"/>
    <property type="evidence" value="ECO:0007669"/>
    <property type="project" value="UniProtKB-KW"/>
</dbReference>
<sequence>MSGLRQIPGKTSLFVFQDYQREFVRHLRDPSRFPPPAGVSVERVGIYVELVRNKIEDSLASCFPVTRALLGTRRWEDLVRRFIAGHHCLSPLYRQIPDEFLAYLRDEWNETPEPAFLAELAHFEWMELHLAIAKDRLPDEPLDGNGSLLDGFPVFAPAMALLRYAYPVHRIVAEAPVWPSGSKEPATLLGFRDRAYTVRFIELNEPAAALVERLMTGASSGRTVLRKLASDWKFLDPEAFMAFGMDILVRLREQGAILGTRRAPFVQCQWGQP</sequence>
<gene>
    <name evidence="3" type="ORF">N4J17_12170</name>
</gene>
<dbReference type="RefSeq" id="WP_198321468.1">
    <property type="nucleotide sequence ID" value="NZ_CP104311.1"/>
</dbReference>
<evidence type="ECO:0000259" key="2">
    <source>
        <dbReference type="Pfam" id="PF22106"/>
    </source>
</evidence>
<accession>A0ABZ2F4L2</accession>
<dbReference type="EMBL" id="CP104311">
    <property type="protein sequence ID" value="WWF01217.1"/>
    <property type="molecule type" value="Genomic_DNA"/>
</dbReference>
<dbReference type="Gene3D" id="1.10.150.690">
    <property type="entry name" value="DUF2063"/>
    <property type="match status" value="1"/>
</dbReference>
<feature type="domain" description="Putative DNA-binding" evidence="1">
    <location>
        <begin position="19"/>
        <end position="104"/>
    </location>
</feature>
<dbReference type="InterPro" id="IPR044922">
    <property type="entry name" value="DUF2063_N_sf"/>
</dbReference>
<protein>
    <submittedName>
        <fullName evidence="3">DNA-binding domain-containing protein</fullName>
    </submittedName>
</protein>
<keyword evidence="4" id="KW-1185">Reference proteome</keyword>
<dbReference type="InterPro" id="IPR018640">
    <property type="entry name" value="DUF2063"/>
</dbReference>
<organism evidence="3 4">
    <name type="scientific">Methylococcus capsulatus</name>
    <dbReference type="NCBI Taxonomy" id="414"/>
    <lineage>
        <taxon>Bacteria</taxon>
        <taxon>Pseudomonadati</taxon>
        <taxon>Pseudomonadota</taxon>
        <taxon>Gammaproteobacteria</taxon>
        <taxon>Methylococcales</taxon>
        <taxon>Methylococcaceae</taxon>
        <taxon>Methylococcus</taxon>
    </lineage>
</organism>
<evidence type="ECO:0000313" key="3">
    <source>
        <dbReference type="EMBL" id="WWF01217.1"/>
    </source>
</evidence>